<accession>A0ABN8HB16</accession>
<protein>
    <recommendedName>
        <fullName evidence="1">HTH cro/C1-type domain-containing protein</fullName>
    </recommendedName>
</protein>
<feature type="domain" description="HTH cro/C1-type" evidence="1">
    <location>
        <begin position="7"/>
        <end position="61"/>
    </location>
</feature>
<dbReference type="Gene3D" id="1.10.260.40">
    <property type="entry name" value="lambda repressor-like DNA-binding domains"/>
    <property type="match status" value="1"/>
</dbReference>
<comment type="caution">
    <text evidence="2">The sequence shown here is derived from an EMBL/GenBank/DDBJ whole genome shotgun (WGS) entry which is preliminary data.</text>
</comment>
<name>A0ABN8HB16_9LACO</name>
<gene>
    <name evidence="2" type="ORF">LMG032447_01456</name>
</gene>
<dbReference type="Proteomes" id="UP000838102">
    <property type="component" value="Unassembled WGS sequence"/>
</dbReference>
<evidence type="ECO:0000313" key="2">
    <source>
        <dbReference type="EMBL" id="CAH1857139.1"/>
    </source>
</evidence>
<sequence length="80" mass="9178">MSVQQNIRKVRRMRGVSARSVARHIGISDMSYSRLERVAKTVDPNLLNKIADYLNVDVQVFFDDKLTDSDSYNKELTKSS</sequence>
<keyword evidence="3" id="KW-1185">Reference proteome</keyword>
<dbReference type="Pfam" id="PF01381">
    <property type="entry name" value="HTH_3"/>
    <property type="match status" value="1"/>
</dbReference>
<dbReference type="InterPro" id="IPR010982">
    <property type="entry name" value="Lambda_DNA-bd_dom_sf"/>
</dbReference>
<dbReference type="RefSeq" id="WP_248706774.1">
    <property type="nucleotide sequence ID" value="NZ_CAKOEU010000008.1"/>
</dbReference>
<dbReference type="EMBL" id="CAKOEU010000008">
    <property type="protein sequence ID" value="CAH1857139.1"/>
    <property type="molecule type" value="Genomic_DNA"/>
</dbReference>
<dbReference type="CDD" id="cd00093">
    <property type="entry name" value="HTH_XRE"/>
    <property type="match status" value="1"/>
</dbReference>
<proteinExistence type="predicted"/>
<evidence type="ECO:0000313" key="3">
    <source>
        <dbReference type="Proteomes" id="UP000838102"/>
    </source>
</evidence>
<organism evidence="2 3">
    <name type="scientific">Convivina praedatoris</name>
    <dbReference type="NCBI Taxonomy" id="2880963"/>
    <lineage>
        <taxon>Bacteria</taxon>
        <taxon>Bacillati</taxon>
        <taxon>Bacillota</taxon>
        <taxon>Bacilli</taxon>
        <taxon>Lactobacillales</taxon>
        <taxon>Lactobacillaceae</taxon>
        <taxon>Convivina</taxon>
    </lineage>
</organism>
<dbReference type="SMART" id="SM00530">
    <property type="entry name" value="HTH_XRE"/>
    <property type="match status" value="1"/>
</dbReference>
<evidence type="ECO:0000259" key="1">
    <source>
        <dbReference type="PROSITE" id="PS50943"/>
    </source>
</evidence>
<dbReference type="SUPFAM" id="SSF47413">
    <property type="entry name" value="lambda repressor-like DNA-binding domains"/>
    <property type="match status" value="1"/>
</dbReference>
<dbReference type="PROSITE" id="PS50943">
    <property type="entry name" value="HTH_CROC1"/>
    <property type="match status" value="1"/>
</dbReference>
<dbReference type="InterPro" id="IPR001387">
    <property type="entry name" value="Cro/C1-type_HTH"/>
</dbReference>
<reference evidence="2" key="1">
    <citation type="submission" date="2022-03" db="EMBL/GenBank/DDBJ databases">
        <authorList>
            <person name="Hettiarachchi G."/>
        </authorList>
    </citation>
    <scope>NUCLEOTIDE SEQUENCE</scope>
    <source>
        <strain evidence="2">LMG 32447</strain>
    </source>
</reference>